<keyword evidence="1" id="KW-0694">RNA-binding</keyword>
<keyword evidence="5" id="KW-1185">Reference proteome</keyword>
<protein>
    <submittedName>
        <fullName evidence="4">RNA chaperone Hfq</fullName>
    </submittedName>
</protein>
<gene>
    <name evidence="4" type="ORF">SAMN05421548_14437</name>
</gene>
<proteinExistence type="predicted"/>
<dbReference type="Gene3D" id="2.30.30.100">
    <property type="match status" value="1"/>
</dbReference>
<evidence type="ECO:0000313" key="4">
    <source>
        <dbReference type="EMBL" id="SDE37387.1"/>
    </source>
</evidence>
<dbReference type="InterPro" id="IPR005001">
    <property type="entry name" value="Hfq"/>
</dbReference>
<dbReference type="RefSeq" id="WP_092005911.1">
    <property type="nucleotide sequence ID" value="NZ_FMYQ01000044.1"/>
</dbReference>
<dbReference type="PANTHER" id="PTHR34772:SF1">
    <property type="entry name" value="RNA-BINDING PROTEIN HFQ"/>
    <property type="match status" value="1"/>
</dbReference>
<dbReference type="EMBL" id="FMYQ01000044">
    <property type="protein sequence ID" value="SDE37387.1"/>
    <property type="molecule type" value="Genomic_DNA"/>
</dbReference>
<organism evidence="4 5">
    <name type="scientific">Paraburkholderia lycopersici</name>
    <dbReference type="NCBI Taxonomy" id="416944"/>
    <lineage>
        <taxon>Bacteria</taxon>
        <taxon>Pseudomonadati</taxon>
        <taxon>Pseudomonadota</taxon>
        <taxon>Betaproteobacteria</taxon>
        <taxon>Burkholderiales</taxon>
        <taxon>Burkholderiaceae</taxon>
        <taxon>Paraburkholderia</taxon>
    </lineage>
</organism>
<dbReference type="PANTHER" id="PTHR34772">
    <property type="entry name" value="RNA-BINDING PROTEIN HFQ"/>
    <property type="match status" value="1"/>
</dbReference>
<dbReference type="OrthoDB" id="8970554at2"/>
<feature type="region of interest" description="Disordered" evidence="3">
    <location>
        <begin position="66"/>
        <end position="107"/>
    </location>
</feature>
<evidence type="ECO:0000313" key="5">
    <source>
        <dbReference type="Proteomes" id="UP000198908"/>
    </source>
</evidence>
<dbReference type="GO" id="GO:0043487">
    <property type="term" value="P:regulation of RNA stability"/>
    <property type="evidence" value="ECO:0007669"/>
    <property type="project" value="TreeGrafter"/>
</dbReference>
<evidence type="ECO:0000256" key="3">
    <source>
        <dbReference type="SAM" id="MobiDB-lite"/>
    </source>
</evidence>
<dbReference type="CDD" id="cd01716">
    <property type="entry name" value="Hfq"/>
    <property type="match status" value="1"/>
</dbReference>
<dbReference type="Pfam" id="PF17209">
    <property type="entry name" value="Hfq"/>
    <property type="match status" value="1"/>
</dbReference>
<evidence type="ECO:0000256" key="1">
    <source>
        <dbReference type="ARBA" id="ARBA00022884"/>
    </source>
</evidence>
<dbReference type="InterPro" id="IPR010920">
    <property type="entry name" value="LSM_dom_sf"/>
</dbReference>
<keyword evidence="2" id="KW-0346">Stress response</keyword>
<dbReference type="SUPFAM" id="SSF50182">
    <property type="entry name" value="Sm-like ribonucleoproteins"/>
    <property type="match status" value="1"/>
</dbReference>
<dbReference type="Proteomes" id="UP000198908">
    <property type="component" value="Unassembled WGS sequence"/>
</dbReference>
<sequence>MKDACEKQEPFLDSLINGRTPVNIFLINGIRLCGIIRSYDQWVVLLDSPAGMQTIYKHSVSTIQDGEHKAPHLPFQQTRDTDGTRTGHNRRRRVATQAAYSPAEPGA</sequence>
<accession>A0A1G7CDH1</accession>
<dbReference type="NCBIfam" id="TIGR02383">
    <property type="entry name" value="Hfq"/>
    <property type="match status" value="1"/>
</dbReference>
<dbReference type="GO" id="GO:0045974">
    <property type="term" value="P:regulation of translation, ncRNA-mediated"/>
    <property type="evidence" value="ECO:0007669"/>
    <property type="project" value="TreeGrafter"/>
</dbReference>
<evidence type="ECO:0000256" key="2">
    <source>
        <dbReference type="ARBA" id="ARBA00023016"/>
    </source>
</evidence>
<reference evidence="5" key="1">
    <citation type="submission" date="2016-09" db="EMBL/GenBank/DDBJ databases">
        <authorList>
            <person name="Varghese N."/>
            <person name="Submissions S."/>
        </authorList>
    </citation>
    <scope>NUCLEOTIDE SEQUENCE [LARGE SCALE GENOMIC DNA]</scope>
    <source>
        <strain evidence="5">TNe-862</strain>
    </source>
</reference>
<name>A0A1G7CDH1_9BURK</name>
<dbReference type="GO" id="GO:0006355">
    <property type="term" value="P:regulation of DNA-templated transcription"/>
    <property type="evidence" value="ECO:0007669"/>
    <property type="project" value="InterPro"/>
</dbReference>
<dbReference type="AlphaFoldDB" id="A0A1G7CDH1"/>
<dbReference type="GO" id="GO:0003723">
    <property type="term" value="F:RNA binding"/>
    <property type="evidence" value="ECO:0007669"/>
    <property type="project" value="UniProtKB-KW"/>
</dbReference>
<dbReference type="STRING" id="416944.SAMN05421548_14437"/>
<dbReference type="GO" id="GO:0005829">
    <property type="term" value="C:cytosol"/>
    <property type="evidence" value="ECO:0007669"/>
    <property type="project" value="TreeGrafter"/>
</dbReference>